<accession>A0A856MFF7</accession>
<protein>
    <submittedName>
        <fullName evidence="5">AraC family transcriptional regulator</fullName>
    </submittedName>
</protein>
<evidence type="ECO:0000256" key="2">
    <source>
        <dbReference type="ARBA" id="ARBA00023125"/>
    </source>
</evidence>
<evidence type="ECO:0000313" key="6">
    <source>
        <dbReference type="Proteomes" id="UP000503129"/>
    </source>
</evidence>
<feature type="domain" description="HTH araC/xylS-type" evidence="4">
    <location>
        <begin position="207"/>
        <end position="300"/>
    </location>
</feature>
<evidence type="ECO:0000313" key="5">
    <source>
        <dbReference type="EMBL" id="QDL10065.1"/>
    </source>
</evidence>
<reference evidence="5 6" key="1">
    <citation type="submission" date="2018-06" db="EMBL/GenBank/DDBJ databases">
        <title>Comparative genomics of Brasilonema spp. strains.</title>
        <authorList>
            <person name="Alvarenga D.O."/>
            <person name="Fiore M.F."/>
            <person name="Varani A.M."/>
        </authorList>
    </citation>
    <scope>NUCLEOTIDE SEQUENCE [LARGE SCALE GENOMIC DNA]</scope>
    <source>
        <strain evidence="5 6">CENA114</strain>
    </source>
</reference>
<proteinExistence type="predicted"/>
<name>A0A856MFF7_9CYAN</name>
<dbReference type="RefSeq" id="WP_169265055.1">
    <property type="nucleotide sequence ID" value="NZ_CAWOXK010000001.1"/>
</dbReference>
<dbReference type="PRINTS" id="PR00032">
    <property type="entry name" value="HTHARAC"/>
</dbReference>
<keyword evidence="6" id="KW-1185">Reference proteome</keyword>
<dbReference type="InterPro" id="IPR018060">
    <property type="entry name" value="HTH_AraC"/>
</dbReference>
<dbReference type="SUPFAM" id="SSF51215">
    <property type="entry name" value="Regulatory protein AraC"/>
    <property type="match status" value="1"/>
</dbReference>
<evidence type="ECO:0000259" key="4">
    <source>
        <dbReference type="PROSITE" id="PS01124"/>
    </source>
</evidence>
<organism evidence="5 6">
    <name type="scientific">Brasilonema sennae CENA114</name>
    <dbReference type="NCBI Taxonomy" id="415709"/>
    <lineage>
        <taxon>Bacteria</taxon>
        <taxon>Bacillati</taxon>
        <taxon>Cyanobacteriota</taxon>
        <taxon>Cyanophyceae</taxon>
        <taxon>Nostocales</taxon>
        <taxon>Scytonemataceae</taxon>
        <taxon>Brasilonema</taxon>
        <taxon>Bromeliae group (in: Brasilonema)</taxon>
    </lineage>
</organism>
<dbReference type="InterPro" id="IPR037923">
    <property type="entry name" value="HTH-like"/>
</dbReference>
<evidence type="ECO:0000256" key="3">
    <source>
        <dbReference type="ARBA" id="ARBA00023163"/>
    </source>
</evidence>
<dbReference type="InterPro" id="IPR020449">
    <property type="entry name" value="Tscrpt_reg_AraC-type_HTH"/>
</dbReference>
<dbReference type="GO" id="GO:0003700">
    <property type="term" value="F:DNA-binding transcription factor activity"/>
    <property type="evidence" value="ECO:0007669"/>
    <property type="project" value="InterPro"/>
</dbReference>
<dbReference type="Pfam" id="PF12833">
    <property type="entry name" value="HTH_18"/>
    <property type="match status" value="1"/>
</dbReference>
<evidence type="ECO:0000256" key="1">
    <source>
        <dbReference type="ARBA" id="ARBA00023015"/>
    </source>
</evidence>
<dbReference type="SUPFAM" id="SSF46689">
    <property type="entry name" value="Homeodomain-like"/>
    <property type="match status" value="1"/>
</dbReference>
<sequence>MQSIQERESYYKQGAPWLPDDLKNEFGLFNVFNFNPGKNGNPPQLPYSKKDYYKITIIKGSGSGIFLYGDREIEIENYSIIFSNPQIPYGWSQRENFSDGFVCLFDQAFFHQYGNITNYSVFQPGNNIYQLDEEQFVQLEDIFRRMFEEIECDFIHKYDLLRTLVYELVLYTMKMKPASKLSKQPINASVRISTLFTELLERQFPIDDIHRPLTLRSASDYAKNLNIHVNHLNRALKETSNKTTSQLIIDRILQEAKVLLRQSSWTVSEIAYALGYAEVTHFNNLFKKYVNITPTNYRKADIV</sequence>
<dbReference type="SMART" id="SM00342">
    <property type="entry name" value="HTH_ARAC"/>
    <property type="match status" value="1"/>
</dbReference>
<dbReference type="KEGG" id="bsen:DP114_21150"/>
<dbReference type="AlphaFoldDB" id="A0A856MFF7"/>
<dbReference type="PANTHER" id="PTHR43280">
    <property type="entry name" value="ARAC-FAMILY TRANSCRIPTIONAL REGULATOR"/>
    <property type="match status" value="1"/>
</dbReference>
<dbReference type="PROSITE" id="PS01124">
    <property type="entry name" value="HTH_ARAC_FAMILY_2"/>
    <property type="match status" value="1"/>
</dbReference>
<keyword evidence="3" id="KW-0804">Transcription</keyword>
<dbReference type="Proteomes" id="UP000503129">
    <property type="component" value="Chromosome"/>
</dbReference>
<dbReference type="GO" id="GO:0043565">
    <property type="term" value="F:sequence-specific DNA binding"/>
    <property type="evidence" value="ECO:0007669"/>
    <property type="project" value="InterPro"/>
</dbReference>
<dbReference type="Gene3D" id="1.10.10.60">
    <property type="entry name" value="Homeodomain-like"/>
    <property type="match status" value="1"/>
</dbReference>
<dbReference type="PANTHER" id="PTHR43280:SF32">
    <property type="entry name" value="TRANSCRIPTIONAL REGULATORY PROTEIN"/>
    <property type="match status" value="1"/>
</dbReference>
<gene>
    <name evidence="5" type="ORF">DP114_21150</name>
</gene>
<dbReference type="InterPro" id="IPR009057">
    <property type="entry name" value="Homeodomain-like_sf"/>
</dbReference>
<keyword evidence="1" id="KW-0805">Transcription regulation</keyword>
<keyword evidence="2" id="KW-0238">DNA-binding</keyword>
<dbReference type="EMBL" id="CP030118">
    <property type="protein sequence ID" value="QDL10065.1"/>
    <property type="molecule type" value="Genomic_DNA"/>
</dbReference>